<comment type="caution">
    <text evidence="1">The sequence shown here is derived from an EMBL/GenBank/DDBJ whole genome shotgun (WGS) entry which is preliminary data.</text>
</comment>
<dbReference type="Proteomes" id="UP001501444">
    <property type="component" value="Unassembled WGS sequence"/>
</dbReference>
<evidence type="ECO:0000313" key="1">
    <source>
        <dbReference type="EMBL" id="GAA2350991.1"/>
    </source>
</evidence>
<organism evidence="1 2">
    <name type="scientific">Dactylosporangium salmoneum</name>
    <dbReference type="NCBI Taxonomy" id="53361"/>
    <lineage>
        <taxon>Bacteria</taxon>
        <taxon>Bacillati</taxon>
        <taxon>Actinomycetota</taxon>
        <taxon>Actinomycetes</taxon>
        <taxon>Micromonosporales</taxon>
        <taxon>Micromonosporaceae</taxon>
        <taxon>Dactylosporangium</taxon>
    </lineage>
</organism>
<accession>A0ABN3GGJ3</accession>
<dbReference type="EMBL" id="BAAARV010000030">
    <property type="protein sequence ID" value="GAA2350991.1"/>
    <property type="molecule type" value="Genomic_DNA"/>
</dbReference>
<gene>
    <name evidence="1" type="ORF">GCM10010170_040890</name>
</gene>
<reference evidence="1 2" key="1">
    <citation type="journal article" date="2019" name="Int. J. Syst. Evol. Microbiol.">
        <title>The Global Catalogue of Microorganisms (GCM) 10K type strain sequencing project: providing services to taxonomists for standard genome sequencing and annotation.</title>
        <authorList>
            <consortium name="The Broad Institute Genomics Platform"/>
            <consortium name="The Broad Institute Genome Sequencing Center for Infectious Disease"/>
            <person name="Wu L."/>
            <person name="Ma J."/>
        </authorList>
    </citation>
    <scope>NUCLEOTIDE SEQUENCE [LARGE SCALE GENOMIC DNA]</scope>
    <source>
        <strain evidence="1 2">JCM 3272</strain>
    </source>
</reference>
<name>A0ABN3GGJ3_9ACTN</name>
<sequence>MCSQSPRPESASRSWNGSMISAAMTHSTMPATAKGTIGGSSGLGGWEGLVTLITVLARWRHPQVHGDRWHRSLAMLIR</sequence>
<evidence type="ECO:0000313" key="2">
    <source>
        <dbReference type="Proteomes" id="UP001501444"/>
    </source>
</evidence>
<keyword evidence="2" id="KW-1185">Reference proteome</keyword>
<protein>
    <submittedName>
        <fullName evidence="1">Uncharacterized protein</fullName>
    </submittedName>
</protein>
<proteinExistence type="predicted"/>